<accession>A0A382UWH0</accession>
<evidence type="ECO:0000313" key="1">
    <source>
        <dbReference type="EMBL" id="SVD38570.1"/>
    </source>
</evidence>
<sequence>VTPVRQKPRQAPGLWTCAQVAQVAGSMAQAKPCNT</sequence>
<reference evidence="1" key="1">
    <citation type="submission" date="2018-05" db="EMBL/GenBank/DDBJ databases">
        <authorList>
            <person name="Lanie J.A."/>
            <person name="Ng W.-L."/>
            <person name="Kazmierczak K.M."/>
            <person name="Andrzejewski T.M."/>
            <person name="Davidsen T.M."/>
            <person name="Wayne K.J."/>
            <person name="Tettelin H."/>
            <person name="Glass J.I."/>
            <person name="Rusch D."/>
            <person name="Podicherti R."/>
            <person name="Tsui H.-C.T."/>
            <person name="Winkler M.E."/>
        </authorList>
    </citation>
    <scope>NUCLEOTIDE SEQUENCE</scope>
</reference>
<dbReference type="AlphaFoldDB" id="A0A382UWH0"/>
<gene>
    <name evidence="1" type="ORF">METZ01_LOCUS391424</name>
</gene>
<organism evidence="1">
    <name type="scientific">marine metagenome</name>
    <dbReference type="NCBI Taxonomy" id="408172"/>
    <lineage>
        <taxon>unclassified sequences</taxon>
        <taxon>metagenomes</taxon>
        <taxon>ecological metagenomes</taxon>
    </lineage>
</organism>
<dbReference type="EMBL" id="UINC01147319">
    <property type="protein sequence ID" value="SVD38570.1"/>
    <property type="molecule type" value="Genomic_DNA"/>
</dbReference>
<proteinExistence type="predicted"/>
<protein>
    <submittedName>
        <fullName evidence="1">Uncharacterized protein</fullName>
    </submittedName>
</protein>
<name>A0A382UWH0_9ZZZZ</name>
<feature type="non-terminal residue" evidence="1">
    <location>
        <position position="1"/>
    </location>
</feature>
<feature type="non-terminal residue" evidence="1">
    <location>
        <position position="35"/>
    </location>
</feature>